<dbReference type="SUPFAM" id="SSF48371">
    <property type="entry name" value="ARM repeat"/>
    <property type="match status" value="1"/>
</dbReference>
<evidence type="ECO:0000256" key="4">
    <source>
        <dbReference type="ARBA" id="ARBA00023242"/>
    </source>
</evidence>
<organism evidence="7 8">
    <name type="scientific">Rhizopus microsporus</name>
    <dbReference type="NCBI Taxonomy" id="58291"/>
    <lineage>
        <taxon>Eukaryota</taxon>
        <taxon>Fungi</taxon>
        <taxon>Fungi incertae sedis</taxon>
        <taxon>Mucoromycota</taxon>
        <taxon>Mucoromycotina</taxon>
        <taxon>Mucoromycetes</taxon>
        <taxon>Mucorales</taxon>
        <taxon>Mucorineae</taxon>
        <taxon>Rhizopodaceae</taxon>
        <taxon>Rhizopus</taxon>
    </lineage>
</organism>
<dbReference type="EMBL" id="KV921259">
    <property type="protein sequence ID" value="ORE23224.1"/>
    <property type="molecule type" value="Genomic_DNA"/>
</dbReference>
<accession>A0A1X0SFW7</accession>
<comment type="similarity">
    <text evidence="2">Belongs to the RIX1/PELP1 family.</text>
</comment>
<gene>
    <name evidence="7" type="ORF">BCV71DRAFT_223992</name>
</gene>
<evidence type="ECO:0000256" key="2">
    <source>
        <dbReference type="ARBA" id="ARBA00010511"/>
    </source>
</evidence>
<evidence type="ECO:0000256" key="3">
    <source>
        <dbReference type="ARBA" id="ARBA00021502"/>
    </source>
</evidence>
<evidence type="ECO:0000256" key="1">
    <source>
        <dbReference type="ARBA" id="ARBA00004123"/>
    </source>
</evidence>
<reference evidence="7 8" key="1">
    <citation type="journal article" date="2016" name="Proc. Natl. Acad. Sci. U.S.A.">
        <title>Lipid metabolic changes in an early divergent fungus govern the establishment of a mutualistic symbiosis with endobacteria.</title>
        <authorList>
            <person name="Lastovetsky O.A."/>
            <person name="Gaspar M.L."/>
            <person name="Mondo S.J."/>
            <person name="LaButti K.M."/>
            <person name="Sandor L."/>
            <person name="Grigoriev I.V."/>
            <person name="Henry S.A."/>
            <person name="Pawlowska T.E."/>
        </authorList>
    </citation>
    <scope>NUCLEOTIDE SEQUENCE [LARGE SCALE GENOMIC DNA]</scope>
    <source>
        <strain evidence="7 8">ATCC 11559</strain>
    </source>
</reference>
<dbReference type="PANTHER" id="PTHR34105:SF1">
    <property type="entry name" value="PROLINE-, GLUTAMIC ACID- AND LEUCINE-RICH PROTEIN 1"/>
    <property type="match status" value="1"/>
</dbReference>
<dbReference type="InterPro" id="IPR016024">
    <property type="entry name" value="ARM-type_fold"/>
</dbReference>
<dbReference type="GO" id="GO:0005634">
    <property type="term" value="C:nucleus"/>
    <property type="evidence" value="ECO:0007669"/>
    <property type="project" value="UniProtKB-SubCell"/>
</dbReference>
<feature type="region of interest" description="Disordered" evidence="5">
    <location>
        <begin position="612"/>
        <end position="631"/>
    </location>
</feature>
<dbReference type="GO" id="GO:0006364">
    <property type="term" value="P:rRNA processing"/>
    <property type="evidence" value="ECO:0007669"/>
    <property type="project" value="TreeGrafter"/>
</dbReference>
<feature type="domain" description="Pre-rRNA-processing protein RIX1 N-terminal" evidence="6">
    <location>
        <begin position="15"/>
        <end position="201"/>
    </location>
</feature>
<dbReference type="InterPro" id="IPR012583">
    <property type="entry name" value="RIX1_N"/>
</dbReference>
<feature type="region of interest" description="Disordered" evidence="5">
    <location>
        <begin position="720"/>
        <end position="764"/>
    </location>
</feature>
<dbReference type="PANTHER" id="PTHR34105">
    <property type="entry name" value="PROLINE-, GLUTAMIC ACID- AND LEUCINE-RICH PROTEIN 1"/>
    <property type="match status" value="1"/>
</dbReference>
<evidence type="ECO:0000259" key="6">
    <source>
        <dbReference type="Pfam" id="PF08167"/>
    </source>
</evidence>
<evidence type="ECO:0000313" key="7">
    <source>
        <dbReference type="EMBL" id="ORE23224.1"/>
    </source>
</evidence>
<comment type="subcellular location">
    <subcellularLocation>
        <location evidence="1">Nucleus</location>
    </subcellularLocation>
</comment>
<dbReference type="VEuPathDB" id="FungiDB:BCV72DRAFT_101667"/>
<sequence>MTNSAYTAQLLENIINLYLTKENALVKNLSFILESVVNHDLLNEVSASNEEMASLHKKWVTRLNSLLQSKNAAVRLCAITLIRTTCERSHTLLVANAKSWSAQLLGFIGKTEADTIHKESIETLNYIFGYTHDKPELHREVATPNMPRYNQLLLQLAQKEALLPTVLSALTANNAHFPSNSKHIAEQTLQLCLSCLDGSRDLDQVVVQRASKCLASLYRTGNKATMADQWRDMLLRLIGSVHQCLNRLFDTVDEESFEFDPSSSYPFRPVERDYVEAFPVLLKRIQLLQESISTFLTTATHVPVRVPVVQLVDLLCRIYNVFDGSLMRDYKDRSEFFSVMMCLPTLHFNTTKVFSSLLYCTGQEMLRYSKLFSKILHRLLTEYKHKRTLRLSVYKLIRLCLEKCGYTFAENFTKPLIAAILEDLQIVEHKPTSLVMPSQQKGSHKKRKTEVTNSDSITSRLVSLASGDVQAAALQTLATFLDVFGFALENAQRASIDSTILMRLLQTVQPSNMSNEEVNLVKAELYSCLLASVTRPMEAQASILPHAVRLFTVGMNDSTHELQMICKRGLTICDLITHARLPPIQRALPKESPVVQLDAPVVEKKLEKKTVEVVREEDNSPQSKDSEATDIQVQRASFKEPPVVHWNTPAVEKKVENIVAEEVKEESQSKSEESMDLKEEAPVFNIPALPKESPIVHLNTVVMEKEVEQTTVEMEIKTVEEMDAQNEDSQSKNNEAIDIEEEMPAFDIPDIDMAGPDSDVEDDE</sequence>
<dbReference type="Pfam" id="PF08167">
    <property type="entry name" value="RIX1"/>
    <property type="match status" value="1"/>
</dbReference>
<evidence type="ECO:0000313" key="8">
    <source>
        <dbReference type="Proteomes" id="UP000242381"/>
    </source>
</evidence>
<proteinExistence type="inferred from homology"/>
<dbReference type="Proteomes" id="UP000242381">
    <property type="component" value="Unassembled WGS sequence"/>
</dbReference>
<dbReference type="OMA" id="GGWEILR"/>
<protein>
    <recommendedName>
        <fullName evidence="3">Pre-rRNA-processing protein RIX1</fullName>
    </recommendedName>
</protein>
<dbReference type="AlphaFoldDB" id="A0A1X0SFW7"/>
<keyword evidence="4" id="KW-0539">Nucleus</keyword>
<evidence type="ECO:0000256" key="5">
    <source>
        <dbReference type="SAM" id="MobiDB-lite"/>
    </source>
</evidence>
<name>A0A1X0SFW7_RHIZD</name>